<keyword evidence="3" id="KW-1185">Reference proteome</keyword>
<proteinExistence type="predicted"/>
<sequence length="395" mass="45578">MKINFSTKKAKNKILLTALLCFTLCSYAQQSGIELKGVVKDGTNYTVPYASISFTNKPKGTVSNEDGLFSLVIENHEVNDTLIVNSMGYEPLKFKIQDYINKKENVILLQESIVELSEIKLLSPADYVKNALKNLKDNTISSSHELTLLYRRASSEEKKARFFVEHYMKIRDRGPSAIGIEAIEILHSRKSADYRFFKKKEFRHSVIPMTIRNPVRQHMPIKKITWKKTGDSSYGDEDVVIIEGKPKGQASFKLFIGIDTYSIYRIENRANNSLYVYKRNNSGKLHLSYHSRQWTSQEKIPLAMQKQLRKSINQIQATYKHEVFVLNVVTNKKKIKVNHQEKAAKTDMALLKVDYNASFWNNFIAPPDTKYFKKIKKEIESNFGVPLEKQFEIVN</sequence>
<organism evidence="2 3">
    <name type="scientific">Postechiella marina</name>
    <dbReference type="NCBI Taxonomy" id="943941"/>
    <lineage>
        <taxon>Bacteria</taxon>
        <taxon>Pseudomonadati</taxon>
        <taxon>Bacteroidota</taxon>
        <taxon>Flavobacteriia</taxon>
        <taxon>Flavobacteriales</taxon>
        <taxon>Flavobacteriaceae</taxon>
        <taxon>Postechiella</taxon>
    </lineage>
</organism>
<accession>A0ABP8CGL6</accession>
<evidence type="ECO:0000313" key="3">
    <source>
        <dbReference type="Proteomes" id="UP001501496"/>
    </source>
</evidence>
<dbReference type="EMBL" id="BAABCA010000007">
    <property type="protein sequence ID" value="GAA4239062.1"/>
    <property type="molecule type" value="Genomic_DNA"/>
</dbReference>
<feature type="signal peptide" evidence="1">
    <location>
        <begin position="1"/>
        <end position="28"/>
    </location>
</feature>
<dbReference type="InterPro" id="IPR008969">
    <property type="entry name" value="CarboxyPept-like_regulatory"/>
</dbReference>
<dbReference type="SUPFAM" id="SSF49464">
    <property type="entry name" value="Carboxypeptidase regulatory domain-like"/>
    <property type="match status" value="1"/>
</dbReference>
<dbReference type="Pfam" id="PF13715">
    <property type="entry name" value="CarbopepD_reg_2"/>
    <property type="match status" value="1"/>
</dbReference>
<keyword evidence="1" id="KW-0732">Signal</keyword>
<reference evidence="3" key="1">
    <citation type="journal article" date="2019" name="Int. J. Syst. Evol. Microbiol.">
        <title>The Global Catalogue of Microorganisms (GCM) 10K type strain sequencing project: providing services to taxonomists for standard genome sequencing and annotation.</title>
        <authorList>
            <consortium name="The Broad Institute Genomics Platform"/>
            <consortium name="The Broad Institute Genome Sequencing Center for Infectious Disease"/>
            <person name="Wu L."/>
            <person name="Ma J."/>
        </authorList>
    </citation>
    <scope>NUCLEOTIDE SEQUENCE [LARGE SCALE GENOMIC DNA]</scope>
    <source>
        <strain evidence="3">JCM 17630</strain>
    </source>
</reference>
<evidence type="ECO:0000313" key="2">
    <source>
        <dbReference type="EMBL" id="GAA4239062.1"/>
    </source>
</evidence>
<feature type="chain" id="PRO_5047436790" description="Carboxypeptidase-like regulatory domain-containing protein" evidence="1">
    <location>
        <begin position="29"/>
        <end position="395"/>
    </location>
</feature>
<protein>
    <recommendedName>
        <fullName evidence="4">Carboxypeptidase-like regulatory domain-containing protein</fullName>
    </recommendedName>
</protein>
<gene>
    <name evidence="2" type="ORF">GCM10022291_31930</name>
</gene>
<evidence type="ECO:0000256" key="1">
    <source>
        <dbReference type="SAM" id="SignalP"/>
    </source>
</evidence>
<comment type="caution">
    <text evidence="2">The sequence shown here is derived from an EMBL/GenBank/DDBJ whole genome shotgun (WGS) entry which is preliminary data.</text>
</comment>
<dbReference type="Proteomes" id="UP001501496">
    <property type="component" value="Unassembled WGS sequence"/>
</dbReference>
<name>A0ABP8CGL6_9FLAO</name>
<evidence type="ECO:0008006" key="4">
    <source>
        <dbReference type="Google" id="ProtNLM"/>
    </source>
</evidence>
<dbReference type="RefSeq" id="WP_344789357.1">
    <property type="nucleotide sequence ID" value="NZ_BAABCA010000007.1"/>
</dbReference>